<feature type="transmembrane region" description="Helical" evidence="1">
    <location>
        <begin position="51"/>
        <end position="70"/>
    </location>
</feature>
<evidence type="ECO:0000313" key="3">
    <source>
        <dbReference type="Proteomes" id="UP000182517"/>
    </source>
</evidence>
<reference evidence="2 3" key="1">
    <citation type="journal article" date="2017" name="Genome Announc.">
        <title>Complete Genome Sequences of Two Acetylene-Fermenting Pelobacter acetylenicus Strains.</title>
        <authorList>
            <person name="Sutton J.M."/>
            <person name="Baesman S.M."/>
            <person name="Fierst J.L."/>
            <person name="Poret-Peterson A.T."/>
            <person name="Oremland R.S."/>
            <person name="Dunlap D.S."/>
            <person name="Akob D.M."/>
        </authorList>
    </citation>
    <scope>NUCLEOTIDE SEQUENCE [LARGE SCALE GENOMIC DNA]</scope>
    <source>
        <strain evidence="2 3">SFB93</strain>
    </source>
</reference>
<dbReference type="OrthoDB" id="458509at2"/>
<proteinExistence type="predicted"/>
<dbReference type="AlphaFoldDB" id="A0A1L3GSC3"/>
<accession>A0A1L3GSC3</accession>
<evidence type="ECO:0000256" key="1">
    <source>
        <dbReference type="SAM" id="Phobius"/>
    </source>
</evidence>
<keyword evidence="1" id="KW-0812">Transmembrane</keyword>
<dbReference type="EMBL" id="CP015519">
    <property type="protein sequence ID" value="APG28795.1"/>
    <property type="molecule type" value="Genomic_DNA"/>
</dbReference>
<dbReference type="STRING" id="1842532.A7E78_13740"/>
<organism evidence="2 3">
    <name type="scientific">Syntrophotalea acetylenivorans</name>
    <dbReference type="NCBI Taxonomy" id="1842532"/>
    <lineage>
        <taxon>Bacteria</taxon>
        <taxon>Pseudomonadati</taxon>
        <taxon>Thermodesulfobacteriota</taxon>
        <taxon>Desulfuromonadia</taxon>
        <taxon>Desulfuromonadales</taxon>
        <taxon>Syntrophotaleaceae</taxon>
        <taxon>Syntrophotalea</taxon>
    </lineage>
</organism>
<dbReference type="KEGG" id="pef:A7E78_13740"/>
<keyword evidence="1" id="KW-1133">Transmembrane helix</keyword>
<keyword evidence="1" id="KW-0472">Membrane</keyword>
<keyword evidence="3" id="KW-1185">Reference proteome</keyword>
<dbReference type="RefSeq" id="WP_072284820.1">
    <property type="nucleotide sequence ID" value="NZ_CP015519.1"/>
</dbReference>
<evidence type="ECO:0000313" key="2">
    <source>
        <dbReference type="EMBL" id="APG28795.1"/>
    </source>
</evidence>
<name>A0A1L3GSC3_9BACT</name>
<feature type="transmembrane region" description="Helical" evidence="1">
    <location>
        <begin position="119"/>
        <end position="138"/>
    </location>
</feature>
<sequence length="141" mass="15680">MHRTKAILSVCFCAGLLGALFNSLVVCLSGNLGLPQLAGVTLAPQWSLAWLYPRLIWGGLWGLAYFITVAGPRARTGWIRKGLWVSLLPTAWQLFYVFPNQTLHGAFGFGLGTFTPLFVFAYNLTWGFFTGFFARLLWGRS</sequence>
<feature type="transmembrane region" description="Helical" evidence="1">
    <location>
        <begin position="82"/>
        <end position="99"/>
    </location>
</feature>
<dbReference type="Proteomes" id="UP000182517">
    <property type="component" value="Chromosome"/>
</dbReference>
<gene>
    <name evidence="2" type="ORF">A7E78_13740</name>
</gene>
<protein>
    <submittedName>
        <fullName evidence="2">Uncharacterized protein</fullName>
    </submittedName>
</protein>